<dbReference type="Gene3D" id="3.30.1520.10">
    <property type="entry name" value="Phox-like domain"/>
    <property type="match status" value="1"/>
</dbReference>
<feature type="region of interest" description="Disordered" evidence="3">
    <location>
        <begin position="23"/>
        <end position="90"/>
    </location>
</feature>
<dbReference type="InterPro" id="IPR027267">
    <property type="entry name" value="AH/BAR_dom_sf"/>
</dbReference>
<feature type="compositionally biased region" description="Acidic residues" evidence="3">
    <location>
        <begin position="49"/>
        <end position="66"/>
    </location>
</feature>
<comment type="caution">
    <text evidence="6">The sequence shown here is derived from an EMBL/GenBank/DDBJ whole genome shotgun (WGS) entry which is preliminary data.</text>
</comment>
<dbReference type="InterPro" id="IPR013087">
    <property type="entry name" value="Znf_C2H2_type"/>
</dbReference>
<dbReference type="PROSITE" id="PS50195">
    <property type="entry name" value="PX"/>
    <property type="match status" value="1"/>
</dbReference>
<dbReference type="GO" id="GO:0005829">
    <property type="term" value="C:cytosol"/>
    <property type="evidence" value="ECO:0007669"/>
    <property type="project" value="GOC"/>
</dbReference>
<feature type="coiled-coil region" evidence="2">
    <location>
        <begin position="595"/>
        <end position="662"/>
    </location>
</feature>
<dbReference type="Pfam" id="PF00096">
    <property type="entry name" value="zf-C2H2"/>
    <property type="match status" value="1"/>
</dbReference>
<feature type="domain" description="C2H2-type" evidence="4">
    <location>
        <begin position="836"/>
        <end position="862"/>
    </location>
</feature>
<protein>
    <submittedName>
        <fullName evidence="6">Vacuolar protein sorting-associated protein 5</fullName>
    </submittedName>
</protein>
<dbReference type="PROSITE" id="PS00028">
    <property type="entry name" value="ZINC_FINGER_C2H2_1"/>
    <property type="match status" value="3"/>
</dbReference>
<dbReference type="SUPFAM" id="SSF64268">
    <property type="entry name" value="PX domain"/>
    <property type="match status" value="1"/>
</dbReference>
<dbReference type="FunFam" id="3.30.1520.10:FF:000013">
    <property type="entry name" value="Putative Sorting nexin 3"/>
    <property type="match status" value="1"/>
</dbReference>
<organism evidence="6 7">
    <name type="scientific">Pichia californica</name>
    <dbReference type="NCBI Taxonomy" id="460514"/>
    <lineage>
        <taxon>Eukaryota</taxon>
        <taxon>Fungi</taxon>
        <taxon>Dikarya</taxon>
        <taxon>Ascomycota</taxon>
        <taxon>Saccharomycotina</taxon>
        <taxon>Pichiomycetes</taxon>
        <taxon>Pichiales</taxon>
        <taxon>Pichiaceae</taxon>
        <taxon>Pichia</taxon>
    </lineage>
</organism>
<evidence type="ECO:0000256" key="1">
    <source>
        <dbReference type="PROSITE-ProRule" id="PRU00042"/>
    </source>
</evidence>
<dbReference type="PANTHER" id="PTHR10555">
    <property type="entry name" value="SORTING NEXIN"/>
    <property type="match status" value="1"/>
</dbReference>
<dbReference type="SUPFAM" id="SSF57667">
    <property type="entry name" value="beta-beta-alpha zinc fingers"/>
    <property type="match status" value="1"/>
</dbReference>
<dbReference type="Gene3D" id="1.20.1270.60">
    <property type="entry name" value="Arfaptin homology (AH) domain/BAR domain"/>
    <property type="match status" value="1"/>
</dbReference>
<feature type="domain" description="C2H2-type" evidence="4">
    <location>
        <begin position="892"/>
        <end position="915"/>
    </location>
</feature>
<accession>A0A9P6WLV1</accession>
<dbReference type="GO" id="GO:0042147">
    <property type="term" value="P:retrograde transport, endosome to Golgi"/>
    <property type="evidence" value="ECO:0007669"/>
    <property type="project" value="TreeGrafter"/>
</dbReference>
<keyword evidence="1" id="KW-0479">Metal-binding</keyword>
<dbReference type="InterPro" id="IPR036871">
    <property type="entry name" value="PX_dom_sf"/>
</dbReference>
<evidence type="ECO:0000256" key="2">
    <source>
        <dbReference type="SAM" id="Coils"/>
    </source>
</evidence>
<evidence type="ECO:0000259" key="5">
    <source>
        <dbReference type="PROSITE" id="PS50195"/>
    </source>
</evidence>
<gene>
    <name evidence="6" type="primary">VPS5</name>
    <name evidence="6" type="ORF">C6P40_004882</name>
</gene>
<feature type="compositionally biased region" description="Polar residues" evidence="3">
    <location>
        <begin position="23"/>
        <end position="33"/>
    </location>
</feature>
<dbReference type="PANTHER" id="PTHR10555:SF170">
    <property type="entry name" value="FI18122P1"/>
    <property type="match status" value="1"/>
</dbReference>
<dbReference type="PROSITE" id="PS50157">
    <property type="entry name" value="ZINC_FINGER_C2H2_2"/>
    <property type="match status" value="3"/>
</dbReference>
<dbReference type="SMART" id="SM00355">
    <property type="entry name" value="ZnF_C2H2"/>
    <property type="match status" value="3"/>
</dbReference>
<dbReference type="EMBL" id="PUHW01000074">
    <property type="protein sequence ID" value="KAG0689544.1"/>
    <property type="molecule type" value="Genomic_DNA"/>
</dbReference>
<dbReference type="InterPro" id="IPR015404">
    <property type="entry name" value="Vps5_C"/>
</dbReference>
<feature type="domain" description="PX" evidence="5">
    <location>
        <begin position="399"/>
        <end position="515"/>
    </location>
</feature>
<keyword evidence="1" id="KW-0863">Zinc-finger</keyword>
<feature type="domain" description="C2H2-type" evidence="4">
    <location>
        <begin position="866"/>
        <end position="893"/>
    </location>
</feature>
<feature type="compositionally biased region" description="Low complexity" evidence="3">
    <location>
        <begin position="34"/>
        <end position="44"/>
    </location>
</feature>
<dbReference type="GO" id="GO:0045053">
    <property type="term" value="P:protein retention in Golgi apparatus"/>
    <property type="evidence" value="ECO:0007669"/>
    <property type="project" value="TreeGrafter"/>
</dbReference>
<keyword evidence="1" id="KW-0862">Zinc</keyword>
<dbReference type="OrthoDB" id="271164at2759"/>
<dbReference type="Gene3D" id="3.30.160.60">
    <property type="entry name" value="Classic Zinc Finger"/>
    <property type="match status" value="2"/>
</dbReference>
<evidence type="ECO:0000259" key="4">
    <source>
        <dbReference type="PROSITE" id="PS50157"/>
    </source>
</evidence>
<dbReference type="Proteomes" id="UP000697127">
    <property type="component" value="Unassembled WGS sequence"/>
</dbReference>
<dbReference type="InterPro" id="IPR036236">
    <property type="entry name" value="Znf_C2H2_sf"/>
</dbReference>
<dbReference type="Pfam" id="PF00787">
    <property type="entry name" value="PX"/>
    <property type="match status" value="1"/>
</dbReference>
<name>A0A9P6WLV1_9ASCO</name>
<dbReference type="AlphaFoldDB" id="A0A9P6WLV1"/>
<feature type="compositionally biased region" description="Basic residues" evidence="3">
    <location>
        <begin position="281"/>
        <end position="292"/>
    </location>
</feature>
<reference evidence="6" key="1">
    <citation type="submission" date="2020-11" db="EMBL/GenBank/DDBJ databases">
        <title>Kefir isolates.</title>
        <authorList>
            <person name="Marcisauskas S."/>
            <person name="Kim Y."/>
            <person name="Blasche S."/>
        </authorList>
    </citation>
    <scope>NUCLEOTIDE SEQUENCE</scope>
    <source>
        <strain evidence="6">Olga-1</strain>
    </source>
</reference>
<evidence type="ECO:0000313" key="7">
    <source>
        <dbReference type="Proteomes" id="UP000697127"/>
    </source>
</evidence>
<evidence type="ECO:0000256" key="3">
    <source>
        <dbReference type="SAM" id="MobiDB-lite"/>
    </source>
</evidence>
<dbReference type="InterPro" id="IPR001683">
    <property type="entry name" value="PX_dom"/>
</dbReference>
<feature type="region of interest" description="Disordered" evidence="3">
    <location>
        <begin position="251"/>
        <end position="311"/>
    </location>
</feature>
<dbReference type="Pfam" id="PF09325">
    <property type="entry name" value="Vps5"/>
    <property type="match status" value="1"/>
</dbReference>
<proteinExistence type="predicted"/>
<evidence type="ECO:0000313" key="6">
    <source>
        <dbReference type="EMBL" id="KAG0689544.1"/>
    </source>
</evidence>
<dbReference type="SMART" id="SM00312">
    <property type="entry name" value="PX"/>
    <property type="match status" value="1"/>
</dbReference>
<dbReference type="GO" id="GO:0008270">
    <property type="term" value="F:zinc ion binding"/>
    <property type="evidence" value="ECO:0007669"/>
    <property type="project" value="UniProtKB-KW"/>
</dbReference>
<feature type="compositionally biased region" description="Low complexity" evidence="3">
    <location>
        <begin position="251"/>
        <end position="269"/>
    </location>
</feature>
<keyword evidence="2" id="KW-0175">Coiled coil</keyword>
<feature type="compositionally biased region" description="Polar residues" evidence="3">
    <location>
        <begin position="293"/>
        <end position="308"/>
    </location>
</feature>
<keyword evidence="7" id="KW-1185">Reference proteome</keyword>
<dbReference type="GO" id="GO:0035091">
    <property type="term" value="F:phosphatidylinositol binding"/>
    <property type="evidence" value="ECO:0007669"/>
    <property type="project" value="InterPro"/>
</dbReference>
<dbReference type="GO" id="GO:0005768">
    <property type="term" value="C:endosome"/>
    <property type="evidence" value="ECO:0007669"/>
    <property type="project" value="TreeGrafter"/>
</dbReference>
<feature type="compositionally biased region" description="Basic and acidic residues" evidence="3">
    <location>
        <begin position="67"/>
        <end position="84"/>
    </location>
</feature>
<sequence length="915" mass="104442">MEGSNVWGDSPLAPETNSASVIFNSSYSNSGTEPNTNYPNPYNTFSNDETVEGINNDDDLNADENEDKDKISRSENEGIHDWKENGTQSSNIDNIDEFKIQNELAHTMKSILLTEDHDENNFSDEGEYYNGTNNSNNTEQYDQTDHVHYVDNNIHRKSDIGNPFLASSIQDNTSDDINRYDINILKEKKNELISSLTKDSSTNHFLEDNETDDNKVQQDNLFEISPIKNAPNNGVDDSPLNNLLSLAGTSNIDSSESSTVSTSQNETSSLAKAKTVVSPNRKVKMLRPRRVTKSSLRSEPVSSSTKTVASPLLSSTLDPLSAPLQSNNDNSNSIDVISLSPGTRKQKLINESDAPLFNVNRDQVLEVNRQTLSPVSSNFVAENSSISSKYKPEDEEKGIKFDITVGDPIKVKELTDTHVVYTITTKTKCELLEHEDTTVTRRYSDFLWLYHQLLNNHPGYIIPPPPEKQIYGRFDEKFIENRRLALENMLTRIAQRKILQTDADFIVFLQSGNFTEESKERETIVYNNINTLESINSDELSNSPMNTMSQILNATESLGISESSSSGGFFSSLIGLNVSKYTEEDPYILEKQSYVESLDVQLRQLTQSLDMILEKRDELNLSLQDVTTVIQQMVDLEVNVEITDLLNNFAELQSKIREILERANLSQILTFGSTVDEYVRLIGSIRNCFDNRLKICNSVTTLKQHQEKKEHSLAKFRSKNQNAPDKIKRYEDDLSRVNNVLDKQLKFKEEFDKTFKSELSRFDDITKEEAQLRLPINVTNQDTFKNYNAYNDYNDYNNSRGHHSGESNKNNSISDYPLTNISFTNTKSFKTIDKRFKCPKCSSSFTRKTRLTEHNNRVHMGKIFQFQCSECDTRLSSKENLNRHSIVHTDRFKCNKCNKRFDRICRFQKHLDKCH</sequence>